<dbReference type="AlphaFoldDB" id="A0AAV6L7U4"/>
<dbReference type="SUPFAM" id="SSF56112">
    <property type="entry name" value="Protein kinase-like (PK-like)"/>
    <property type="match status" value="2"/>
</dbReference>
<proteinExistence type="predicted"/>
<gene>
    <name evidence="2" type="ORF">RHGRI_003956</name>
</gene>
<dbReference type="PANTHER" id="PTHR27003:SF451">
    <property type="entry name" value="PROTEIN KINASE DOMAIN-CONTAINING PROTEIN"/>
    <property type="match status" value="1"/>
</dbReference>
<dbReference type="GO" id="GO:0004714">
    <property type="term" value="F:transmembrane receptor protein tyrosine kinase activity"/>
    <property type="evidence" value="ECO:0007669"/>
    <property type="project" value="InterPro"/>
</dbReference>
<feature type="domain" description="Protein kinase" evidence="1">
    <location>
        <begin position="283"/>
        <end position="543"/>
    </location>
</feature>
<dbReference type="GO" id="GO:0009506">
    <property type="term" value="C:plasmodesma"/>
    <property type="evidence" value="ECO:0007669"/>
    <property type="project" value="TreeGrafter"/>
</dbReference>
<dbReference type="InterPro" id="IPR011009">
    <property type="entry name" value="Kinase-like_dom_sf"/>
</dbReference>
<dbReference type="GO" id="GO:0005886">
    <property type="term" value="C:plasma membrane"/>
    <property type="evidence" value="ECO:0007669"/>
    <property type="project" value="TreeGrafter"/>
</dbReference>
<dbReference type="InterPro" id="IPR000719">
    <property type="entry name" value="Prot_kinase_dom"/>
</dbReference>
<organism evidence="2 3">
    <name type="scientific">Rhododendron griersonianum</name>
    <dbReference type="NCBI Taxonomy" id="479676"/>
    <lineage>
        <taxon>Eukaryota</taxon>
        <taxon>Viridiplantae</taxon>
        <taxon>Streptophyta</taxon>
        <taxon>Embryophyta</taxon>
        <taxon>Tracheophyta</taxon>
        <taxon>Spermatophyta</taxon>
        <taxon>Magnoliopsida</taxon>
        <taxon>eudicotyledons</taxon>
        <taxon>Gunneridae</taxon>
        <taxon>Pentapetalae</taxon>
        <taxon>asterids</taxon>
        <taxon>Ericales</taxon>
        <taxon>Ericaceae</taxon>
        <taxon>Ericoideae</taxon>
        <taxon>Rhodoreae</taxon>
        <taxon>Rhododendron</taxon>
    </lineage>
</organism>
<comment type="caution">
    <text evidence="2">The sequence shown here is derived from an EMBL/GenBank/DDBJ whole genome shotgun (WGS) entry which is preliminary data.</text>
</comment>
<dbReference type="GO" id="GO:0005524">
    <property type="term" value="F:ATP binding"/>
    <property type="evidence" value="ECO:0007669"/>
    <property type="project" value="InterPro"/>
</dbReference>
<dbReference type="FunFam" id="1.10.510.10:FF:000084">
    <property type="entry name" value="Wall-associated receptor kinase 2"/>
    <property type="match status" value="1"/>
</dbReference>
<evidence type="ECO:0000313" key="3">
    <source>
        <dbReference type="Proteomes" id="UP000823749"/>
    </source>
</evidence>
<dbReference type="SMART" id="SM00220">
    <property type="entry name" value="S_TKc"/>
    <property type="match status" value="1"/>
</dbReference>
<dbReference type="Pfam" id="PF07714">
    <property type="entry name" value="PK_Tyr_Ser-Thr"/>
    <property type="match status" value="2"/>
</dbReference>
<dbReference type="EMBL" id="JACTNZ010000002">
    <property type="protein sequence ID" value="KAG5560780.1"/>
    <property type="molecule type" value="Genomic_DNA"/>
</dbReference>
<dbReference type="InterPro" id="IPR001245">
    <property type="entry name" value="Ser-Thr/Tyr_kinase_cat_dom"/>
</dbReference>
<dbReference type="PANTHER" id="PTHR27003">
    <property type="entry name" value="OS07G0166700 PROTEIN"/>
    <property type="match status" value="1"/>
</dbReference>
<dbReference type="PROSITE" id="PS00108">
    <property type="entry name" value="PROTEIN_KINASE_ST"/>
    <property type="match status" value="1"/>
</dbReference>
<feature type="domain" description="Protein kinase" evidence="1">
    <location>
        <begin position="1"/>
        <end position="213"/>
    </location>
</feature>
<keyword evidence="3" id="KW-1185">Reference proteome</keyword>
<sequence>MILVYEYIAHGTLASHLYKSSREESGKSISHLTWAQRLNICLGAARGLDYLHTGTEEHIIHRDVKSTNILLDENWVAKVSDFGISKCITSQTTTHVSTLVKAKRGYWDPEYFITGRVTRKSDVYAFGVVLLEVLCGRPPLDDRLEEEQTSLILWAEMYIEKGELDRIIDPSLSGEATPHCLKYFANLANNCLHTKPKERPTMSEVVESLEIALVLHERKGRSHGTIAKPFQVIKLVPKGMNRWLRAGKGNGPNDGGGPILGDLTKSVYRRFSLAEICAATNDFNDGCLISLDGFFNLYKGSMVGGTLDVVIKRFVSTSRQSLKKYSAEIKVQSLSCHPNIVSLIGFCNEKHELILVYDYMVNGTLGSHLHESDYDPLLWKKRLEICIDIARGLEYLHTNVEQQFVHCHLNPSNIHLDDKWVAKVAAFELSVPIRTSMATEGMETAMCGTLGCLDPKYQHNCKVTKKTDVYAFSVVLLEVLCARTPCFPNRNRDEVFSLDWFLFCIERGNIDEVIDPYLIGKIAPECLRHYVNIALSCLVSPAI</sequence>
<dbReference type="Gene3D" id="1.10.510.10">
    <property type="entry name" value="Transferase(Phosphotransferase) domain 1"/>
    <property type="match status" value="2"/>
</dbReference>
<evidence type="ECO:0000313" key="2">
    <source>
        <dbReference type="EMBL" id="KAG5560780.1"/>
    </source>
</evidence>
<accession>A0AAV6L7U4</accession>
<dbReference type="PROSITE" id="PS50011">
    <property type="entry name" value="PROTEIN_KINASE_DOM"/>
    <property type="match status" value="2"/>
</dbReference>
<dbReference type="InterPro" id="IPR008271">
    <property type="entry name" value="Ser/Thr_kinase_AS"/>
</dbReference>
<dbReference type="Gene3D" id="3.30.200.20">
    <property type="entry name" value="Phosphorylase Kinase, domain 1"/>
    <property type="match status" value="1"/>
</dbReference>
<dbReference type="InterPro" id="IPR045272">
    <property type="entry name" value="ANXUR1/2-like"/>
</dbReference>
<dbReference type="Proteomes" id="UP000823749">
    <property type="component" value="Chromosome 2"/>
</dbReference>
<reference evidence="2" key="1">
    <citation type="submission" date="2020-08" db="EMBL/GenBank/DDBJ databases">
        <title>Plant Genome Project.</title>
        <authorList>
            <person name="Zhang R.-G."/>
        </authorList>
    </citation>
    <scope>NUCLEOTIDE SEQUENCE</scope>
    <source>
        <strain evidence="2">WSP0</strain>
        <tissue evidence="2">Leaf</tissue>
    </source>
</reference>
<evidence type="ECO:0000259" key="1">
    <source>
        <dbReference type="PROSITE" id="PS50011"/>
    </source>
</evidence>
<name>A0AAV6L7U4_9ERIC</name>
<protein>
    <recommendedName>
        <fullName evidence="1">Protein kinase domain-containing protein</fullName>
    </recommendedName>
</protein>